<dbReference type="Proteomes" id="UP001240171">
    <property type="component" value="Unassembled WGS sequence"/>
</dbReference>
<sequence length="279" mass="31989">MSMVVFWSPVQGRSGSSTLALASALTLGFRYRIRQLLTHLGCRGNGPEQGLSLAGGTGTDNPDYHFSNHGWDAMQRMYLSRSLTKYNFCSYTLPMLEERLDVLMGIESADFRYQTDNPALVNTVMDTASQYYELVIVDLGSGMLLQEKELNVMKKADLVVVSLTQNTSDLDIFFSQEQWPEMLAEKEQLYTIPKYDITSRFTAANIRRRYDVKQPIYTVPYHTDVMDSWNRKDMKSWVQQNMNSSRVRSDWQEGMHDLTKMILENSGLQSILKQIERGA</sequence>
<dbReference type="RefSeq" id="WP_305022120.1">
    <property type="nucleotide sequence ID" value="NZ_JAUQTB010000001.1"/>
</dbReference>
<organism evidence="1 2">
    <name type="scientific">Paenibacillus lacisoli</name>
    <dbReference type="NCBI Taxonomy" id="3064525"/>
    <lineage>
        <taxon>Bacteria</taxon>
        <taxon>Bacillati</taxon>
        <taxon>Bacillota</taxon>
        <taxon>Bacilli</taxon>
        <taxon>Bacillales</taxon>
        <taxon>Paenibacillaceae</taxon>
        <taxon>Paenibacillus</taxon>
    </lineage>
</organism>
<gene>
    <name evidence="1" type="ORF">Q5741_00680</name>
</gene>
<proteinExistence type="predicted"/>
<comment type="caution">
    <text evidence="1">The sequence shown here is derived from an EMBL/GenBank/DDBJ whole genome shotgun (WGS) entry which is preliminary data.</text>
</comment>
<name>A0ABT9C6N6_9BACL</name>
<evidence type="ECO:0008006" key="3">
    <source>
        <dbReference type="Google" id="ProtNLM"/>
    </source>
</evidence>
<dbReference type="Gene3D" id="3.40.50.300">
    <property type="entry name" value="P-loop containing nucleotide triphosphate hydrolases"/>
    <property type="match status" value="1"/>
</dbReference>
<dbReference type="InterPro" id="IPR027417">
    <property type="entry name" value="P-loop_NTPase"/>
</dbReference>
<reference evidence="1 2" key="1">
    <citation type="submission" date="2023-07" db="EMBL/GenBank/DDBJ databases">
        <title>Paenibacillus sp. JX-17 nov. isolated from soil.</title>
        <authorList>
            <person name="Wan Y."/>
            <person name="Liu B."/>
        </authorList>
    </citation>
    <scope>NUCLEOTIDE SEQUENCE [LARGE SCALE GENOMIC DNA]</scope>
    <source>
        <strain evidence="1 2">JX-17</strain>
    </source>
</reference>
<protein>
    <recommendedName>
        <fullName evidence="3">ParA family protein</fullName>
    </recommendedName>
</protein>
<evidence type="ECO:0000313" key="2">
    <source>
        <dbReference type="Proteomes" id="UP001240171"/>
    </source>
</evidence>
<accession>A0ABT9C6N6</accession>
<evidence type="ECO:0000313" key="1">
    <source>
        <dbReference type="EMBL" id="MDO7904923.1"/>
    </source>
</evidence>
<keyword evidence="2" id="KW-1185">Reference proteome</keyword>
<dbReference type="EMBL" id="JAUQTB010000001">
    <property type="protein sequence ID" value="MDO7904923.1"/>
    <property type="molecule type" value="Genomic_DNA"/>
</dbReference>